<dbReference type="Proteomes" id="UP001519363">
    <property type="component" value="Unassembled WGS sequence"/>
</dbReference>
<comment type="similarity">
    <text evidence="1 4">Belongs to the short-chain dehydrogenases/reductases (SDR) family.</text>
</comment>
<dbReference type="Gene3D" id="3.40.50.720">
    <property type="entry name" value="NAD(P)-binding Rossmann-like Domain"/>
    <property type="match status" value="1"/>
</dbReference>
<evidence type="ECO:0000256" key="2">
    <source>
        <dbReference type="ARBA" id="ARBA00022857"/>
    </source>
</evidence>
<protein>
    <submittedName>
        <fullName evidence="5">NAD(P)-dependent dehydrogenase (Short-subunit alcohol dehydrogenase family)</fullName>
    </submittedName>
</protein>
<dbReference type="PRINTS" id="PR00080">
    <property type="entry name" value="SDRFAMILY"/>
</dbReference>
<evidence type="ECO:0000256" key="3">
    <source>
        <dbReference type="ARBA" id="ARBA00023002"/>
    </source>
</evidence>
<dbReference type="InterPro" id="IPR002347">
    <property type="entry name" value="SDR_fam"/>
</dbReference>
<evidence type="ECO:0000256" key="1">
    <source>
        <dbReference type="ARBA" id="ARBA00006484"/>
    </source>
</evidence>
<comment type="caution">
    <text evidence="5">The sequence shown here is derived from an EMBL/GenBank/DDBJ whole genome shotgun (WGS) entry which is preliminary data.</text>
</comment>
<dbReference type="Pfam" id="PF00106">
    <property type="entry name" value="adh_short"/>
    <property type="match status" value="1"/>
</dbReference>
<proteinExistence type="inferred from homology"/>
<evidence type="ECO:0000313" key="6">
    <source>
        <dbReference type="Proteomes" id="UP001519363"/>
    </source>
</evidence>
<dbReference type="InterPro" id="IPR036291">
    <property type="entry name" value="NAD(P)-bd_dom_sf"/>
</dbReference>
<organism evidence="5 6">
    <name type="scientific">Crossiella equi</name>
    <dbReference type="NCBI Taxonomy" id="130796"/>
    <lineage>
        <taxon>Bacteria</taxon>
        <taxon>Bacillati</taxon>
        <taxon>Actinomycetota</taxon>
        <taxon>Actinomycetes</taxon>
        <taxon>Pseudonocardiales</taxon>
        <taxon>Pseudonocardiaceae</taxon>
        <taxon>Crossiella</taxon>
    </lineage>
</organism>
<gene>
    <name evidence="5" type="ORF">JOF53_005967</name>
</gene>
<name>A0ABS5AKJ6_9PSEU</name>
<dbReference type="PANTHER" id="PTHR43391:SF14">
    <property type="entry name" value="DEHYDROGENASE_REDUCTASE SDR FAMILY PROTEIN 7-LIKE"/>
    <property type="match status" value="1"/>
</dbReference>
<dbReference type="EMBL" id="JAGIOO010000001">
    <property type="protein sequence ID" value="MBP2477095.1"/>
    <property type="molecule type" value="Genomic_DNA"/>
</dbReference>
<accession>A0ABS5AKJ6</accession>
<keyword evidence="3" id="KW-0560">Oxidoreductase</keyword>
<dbReference type="PROSITE" id="PS00061">
    <property type="entry name" value="ADH_SHORT"/>
    <property type="match status" value="1"/>
</dbReference>
<dbReference type="PRINTS" id="PR00081">
    <property type="entry name" value="GDHRDH"/>
</dbReference>
<dbReference type="SUPFAM" id="SSF51735">
    <property type="entry name" value="NAD(P)-binding Rossmann-fold domains"/>
    <property type="match status" value="1"/>
</dbReference>
<evidence type="ECO:0000256" key="4">
    <source>
        <dbReference type="RuleBase" id="RU000363"/>
    </source>
</evidence>
<reference evidence="5 6" key="1">
    <citation type="submission" date="2021-03" db="EMBL/GenBank/DDBJ databases">
        <title>Sequencing the genomes of 1000 actinobacteria strains.</title>
        <authorList>
            <person name="Klenk H.-P."/>
        </authorList>
    </citation>
    <scope>NUCLEOTIDE SEQUENCE [LARGE SCALE GENOMIC DNA]</scope>
    <source>
        <strain evidence="5 6">DSM 44580</strain>
    </source>
</reference>
<keyword evidence="2" id="KW-0521">NADP</keyword>
<dbReference type="CDD" id="cd05233">
    <property type="entry name" value="SDR_c"/>
    <property type="match status" value="1"/>
</dbReference>
<evidence type="ECO:0000313" key="5">
    <source>
        <dbReference type="EMBL" id="MBP2477095.1"/>
    </source>
</evidence>
<dbReference type="PANTHER" id="PTHR43391">
    <property type="entry name" value="RETINOL DEHYDROGENASE-RELATED"/>
    <property type="match status" value="1"/>
</dbReference>
<dbReference type="InterPro" id="IPR020904">
    <property type="entry name" value="Sc_DH/Rdtase_CS"/>
</dbReference>
<sequence length="244" mass="26150">MSDLNETAAKEAAEQLSARGRGKAIGVAMDVTDEEMVVDTVRAVREEHGKLDIMVNNAGIDVTGLVEDLQLAHWKSAIDVNVYGVIHGVHAAYPIMLEQGSGHIVNIASVASLVNMPLLTAYNMSKHAVLGLSLSLRAEAASRGVKVTAICPGRTATNFTTAKGLPPIASFERLKGKNLNLKPPKHKPEHLAEVVMKAMDKNKALVVSPRGTAFYAAILGRFKGINDWVGRDVMRQAVKRGILG</sequence>
<keyword evidence="6" id="KW-1185">Reference proteome</keyword>